<keyword evidence="3" id="KW-1185">Reference proteome</keyword>
<organism evidence="2 3">
    <name type="scientific">Thalassolituus maritimus</name>
    <dbReference type="NCBI Taxonomy" id="484498"/>
    <lineage>
        <taxon>Bacteria</taxon>
        <taxon>Pseudomonadati</taxon>
        <taxon>Pseudomonadota</taxon>
        <taxon>Gammaproteobacteria</taxon>
        <taxon>Oceanospirillales</taxon>
        <taxon>Oceanospirillaceae</taxon>
        <taxon>Thalassolituus</taxon>
    </lineage>
</organism>
<feature type="chain" id="PRO_5012930138" description="Peptidase C-terminal archaeal/bacterial domain-containing protein" evidence="1">
    <location>
        <begin position="19"/>
        <end position="282"/>
    </location>
</feature>
<protein>
    <recommendedName>
        <fullName evidence="4">Peptidase C-terminal archaeal/bacterial domain-containing protein</fullName>
    </recommendedName>
</protein>
<dbReference type="PROSITE" id="PS51257">
    <property type="entry name" value="PROKAR_LIPOPROTEIN"/>
    <property type="match status" value="1"/>
</dbReference>
<evidence type="ECO:0008006" key="4">
    <source>
        <dbReference type="Google" id="ProtNLM"/>
    </source>
</evidence>
<evidence type="ECO:0000313" key="3">
    <source>
        <dbReference type="Proteomes" id="UP000185639"/>
    </source>
</evidence>
<accession>A0A1N7MVW8</accession>
<dbReference type="EMBL" id="FTOH01000006">
    <property type="protein sequence ID" value="SIS90232.1"/>
    <property type="molecule type" value="Genomic_DNA"/>
</dbReference>
<dbReference type="AlphaFoldDB" id="A0A1N7MVW8"/>
<evidence type="ECO:0000313" key="2">
    <source>
        <dbReference type="EMBL" id="SIS90232.1"/>
    </source>
</evidence>
<name>A0A1N7MVW8_9GAMM</name>
<dbReference type="Proteomes" id="UP000185639">
    <property type="component" value="Unassembled WGS sequence"/>
</dbReference>
<sequence>MRKLILPVIASTMLAACAGDDADSSDTVVAPESPGATSLEDCSNVSLSTTRINAAARTTVNTELTFDNALAVWRMPVSVGQELTAEMTVPDDKDYNIAFFDGSGNKLACADTEGNGVDETLEYTVASISEIWVKVWTPALPSRSAFTLTMVAPVATEITDDEPNDTPATAQVVSESFTTVDGTLDTDNSDADDYYKYAVTEGDVVTINASATDDGASLIYVALVDSDDTILEENNEPVEHYFGENEMSTSLTYTVPAATTAVYVWMAAIPGTGTYSLQVRIQ</sequence>
<reference evidence="3" key="1">
    <citation type="submission" date="2017-01" db="EMBL/GenBank/DDBJ databases">
        <authorList>
            <person name="Varghese N."/>
            <person name="Submissions S."/>
        </authorList>
    </citation>
    <scope>NUCLEOTIDE SEQUENCE [LARGE SCALE GENOMIC DNA]</scope>
    <source>
        <strain evidence="3">DSM 24913</strain>
    </source>
</reference>
<dbReference type="SUPFAM" id="SSF89260">
    <property type="entry name" value="Collagen-binding domain"/>
    <property type="match status" value="1"/>
</dbReference>
<dbReference type="Gene3D" id="2.60.120.380">
    <property type="match status" value="2"/>
</dbReference>
<keyword evidence="1" id="KW-0732">Signal</keyword>
<feature type="signal peptide" evidence="1">
    <location>
        <begin position="1"/>
        <end position="18"/>
    </location>
</feature>
<evidence type="ECO:0000256" key="1">
    <source>
        <dbReference type="SAM" id="SignalP"/>
    </source>
</evidence>
<gene>
    <name evidence="2" type="ORF">SAMN05421686_10614</name>
</gene>
<proteinExistence type="predicted"/>
<dbReference type="RefSeq" id="WP_076515810.1">
    <property type="nucleotide sequence ID" value="NZ_FTOH01000006.1"/>
</dbReference>